<sequence length="343" mass="39407">MSGASDEEGKSMKNSDTEEQDEKTDTEEEVQEEGEIQEKEKEEETDTEAAADTEVSDKLVVLSSGEENDDLPSKKQKCASLNQLSNVKSGPDPRHSSRQDKNEADQSSSTGPQGIFADFKEENFLFEVQLSPIDYQRKTLTIPWETVEKYFHAAYTGSQSEINVTFFSKYNVKSPLMKLLISPQPGAMVEITGWSQFFAAQNLNAKDLIRFYKPLYQLPDNEHYLLDSLNFLFMKKLVTTDITKNKLYIVKKEAEEHFCALNTSKISEVEIEISDAENETYQMKLQVYPKTGTNSDAYKITWKSFVEKHKLEVNDEIRFYKPGRPMKGNHYAIRFEKKKKEQT</sequence>
<keyword evidence="2" id="KW-1185">Reference proteome</keyword>
<organism evidence="1 2">
    <name type="scientific">Camellia lanceoleosa</name>
    <dbReference type="NCBI Taxonomy" id="1840588"/>
    <lineage>
        <taxon>Eukaryota</taxon>
        <taxon>Viridiplantae</taxon>
        <taxon>Streptophyta</taxon>
        <taxon>Embryophyta</taxon>
        <taxon>Tracheophyta</taxon>
        <taxon>Spermatophyta</taxon>
        <taxon>Magnoliopsida</taxon>
        <taxon>eudicotyledons</taxon>
        <taxon>Gunneridae</taxon>
        <taxon>Pentapetalae</taxon>
        <taxon>asterids</taxon>
        <taxon>Ericales</taxon>
        <taxon>Theaceae</taxon>
        <taxon>Camellia</taxon>
    </lineage>
</organism>
<evidence type="ECO:0000313" key="1">
    <source>
        <dbReference type="EMBL" id="KAI7982378.1"/>
    </source>
</evidence>
<dbReference type="EMBL" id="CM045768">
    <property type="protein sequence ID" value="KAI7982378.1"/>
    <property type="molecule type" value="Genomic_DNA"/>
</dbReference>
<protein>
    <submittedName>
        <fullName evidence="1">Uncharacterized protein</fullName>
    </submittedName>
</protein>
<evidence type="ECO:0000313" key="2">
    <source>
        <dbReference type="Proteomes" id="UP001060215"/>
    </source>
</evidence>
<gene>
    <name evidence="1" type="ORF">LOK49_LG15G00859</name>
</gene>
<dbReference type="Proteomes" id="UP001060215">
    <property type="component" value="Chromosome 11"/>
</dbReference>
<accession>A0ACC0F0Y0</accession>
<name>A0ACC0F0Y0_9ERIC</name>
<proteinExistence type="predicted"/>
<reference evidence="1 2" key="1">
    <citation type="journal article" date="2022" name="Plant J.">
        <title>Chromosome-level genome of Camellia lanceoleosa provides a valuable resource for understanding genome evolution and self-incompatibility.</title>
        <authorList>
            <person name="Gong W."/>
            <person name="Xiao S."/>
            <person name="Wang L."/>
            <person name="Liao Z."/>
            <person name="Chang Y."/>
            <person name="Mo W."/>
            <person name="Hu G."/>
            <person name="Li W."/>
            <person name="Zhao G."/>
            <person name="Zhu H."/>
            <person name="Hu X."/>
            <person name="Ji K."/>
            <person name="Xiang X."/>
            <person name="Song Q."/>
            <person name="Yuan D."/>
            <person name="Jin S."/>
            <person name="Zhang L."/>
        </authorList>
    </citation>
    <scope>NUCLEOTIDE SEQUENCE [LARGE SCALE GENOMIC DNA]</scope>
    <source>
        <strain evidence="1">SQ_2022a</strain>
    </source>
</reference>
<comment type="caution">
    <text evidence="1">The sequence shown here is derived from an EMBL/GenBank/DDBJ whole genome shotgun (WGS) entry which is preliminary data.</text>
</comment>